<dbReference type="AlphaFoldDB" id="A0A328D750"/>
<comment type="caution">
    <text evidence="2">The sequence shown here is derived from an EMBL/GenBank/DDBJ whole genome shotgun (WGS) entry which is preliminary data.</text>
</comment>
<dbReference type="EMBL" id="NQVE01000194">
    <property type="protein sequence ID" value="RAL40298.1"/>
    <property type="molecule type" value="Genomic_DNA"/>
</dbReference>
<organism evidence="2 3">
    <name type="scientific">Cuscuta australis</name>
    <dbReference type="NCBI Taxonomy" id="267555"/>
    <lineage>
        <taxon>Eukaryota</taxon>
        <taxon>Viridiplantae</taxon>
        <taxon>Streptophyta</taxon>
        <taxon>Embryophyta</taxon>
        <taxon>Tracheophyta</taxon>
        <taxon>Spermatophyta</taxon>
        <taxon>Magnoliopsida</taxon>
        <taxon>eudicotyledons</taxon>
        <taxon>Gunneridae</taxon>
        <taxon>Pentapetalae</taxon>
        <taxon>asterids</taxon>
        <taxon>lamiids</taxon>
        <taxon>Solanales</taxon>
        <taxon>Convolvulaceae</taxon>
        <taxon>Cuscuteae</taxon>
        <taxon>Cuscuta</taxon>
        <taxon>Cuscuta subgen. Grammica</taxon>
        <taxon>Cuscuta sect. Cleistogrammica</taxon>
    </lineage>
</organism>
<protein>
    <submittedName>
        <fullName evidence="2">Uncharacterized protein</fullName>
    </submittedName>
</protein>
<proteinExistence type="predicted"/>
<evidence type="ECO:0000313" key="3">
    <source>
        <dbReference type="Proteomes" id="UP000249390"/>
    </source>
</evidence>
<name>A0A328D750_9ASTE</name>
<keyword evidence="3" id="KW-1185">Reference proteome</keyword>
<gene>
    <name evidence="2" type="ORF">DM860_006368</name>
</gene>
<evidence type="ECO:0000256" key="1">
    <source>
        <dbReference type="SAM" id="MobiDB-lite"/>
    </source>
</evidence>
<dbReference type="Proteomes" id="UP000249390">
    <property type="component" value="Unassembled WGS sequence"/>
</dbReference>
<reference evidence="2 3" key="1">
    <citation type="submission" date="2018-06" db="EMBL/GenBank/DDBJ databases">
        <title>The Genome of Cuscuta australis (Dodder) Provides Insight into the Evolution of Plant Parasitism.</title>
        <authorList>
            <person name="Liu H."/>
        </authorList>
    </citation>
    <scope>NUCLEOTIDE SEQUENCE [LARGE SCALE GENOMIC DNA]</scope>
    <source>
        <strain evidence="3">cv. Yunnan</strain>
        <tissue evidence="2">Vines</tissue>
    </source>
</reference>
<accession>A0A328D750</accession>
<sequence length="174" mass="18306">MDEPEGAATAKNSEETLMVNLDRAEDESDVMFEVKGSEVFVDGDSLNKADSEFRSEDLDGGSNFVAKDGNAASARSERESEGGVEDDVSEAARDVDLVSMSAEPDDLVTNCGGIGCVNGDSKSSEEQLTTEDGVFIPEREEKCCLNGEEASHGFCANAAGVSSSSEEKQGLVLC</sequence>
<feature type="region of interest" description="Disordered" evidence="1">
    <location>
        <begin position="45"/>
        <end position="90"/>
    </location>
</feature>
<evidence type="ECO:0000313" key="2">
    <source>
        <dbReference type="EMBL" id="RAL40298.1"/>
    </source>
</evidence>
<feature type="compositionally biased region" description="Basic and acidic residues" evidence="1">
    <location>
        <begin position="45"/>
        <end position="57"/>
    </location>
</feature>